<dbReference type="RefSeq" id="WP_209853797.1">
    <property type="nucleotide sequence ID" value="NZ_JAGGJV010000005.1"/>
</dbReference>
<dbReference type="Proteomes" id="UP000823786">
    <property type="component" value="Unassembled WGS sequence"/>
</dbReference>
<dbReference type="EMBL" id="JAGGJV010000005">
    <property type="protein sequence ID" value="MBP1859791.1"/>
    <property type="molecule type" value="Genomic_DNA"/>
</dbReference>
<proteinExistence type="predicted"/>
<accession>A0ABS4EPP5</accession>
<feature type="signal peptide" evidence="1">
    <location>
        <begin position="1"/>
        <end position="37"/>
    </location>
</feature>
<keyword evidence="2" id="KW-0238">DNA-binding</keyword>
<comment type="caution">
    <text evidence="2">The sequence shown here is derived from an EMBL/GenBank/DDBJ whole genome shotgun (WGS) entry which is preliminary data.</text>
</comment>
<keyword evidence="3" id="KW-1185">Reference proteome</keyword>
<sequence>MHNEITVNPAHDATPAFTRRAVIMGAAAAIGAPAAMAAPQPADDVLAWLIDAHDELKAALCNIEDGIKALYGRADRPAWPDVKLSEIDTSLYAVNWYRTRLDSLNDIDRFFLEFPDMRWFDDKRAAVHSENHTKARSLFIERKAKTTAWNEATGLRALWDKQTELLEMMYPLDVQIVAFQCTTYGEVVAKVSWIEREFGDEISQEHAVRILRSLAGINAGAGGGLLMGQAIIHSRPPTYLSCASLARELDMSETTVRDFVEKGILPRPIKMSGGVVRWRWGDVQSALGGVAAAGATNTDDPYMVGAVHATSSPKS</sequence>
<gene>
    <name evidence="2" type="ORF">J2Z75_003308</name>
</gene>
<evidence type="ECO:0000313" key="3">
    <source>
        <dbReference type="Proteomes" id="UP000823786"/>
    </source>
</evidence>
<reference evidence="2 3" key="1">
    <citation type="submission" date="2021-03" db="EMBL/GenBank/DDBJ databases">
        <title>Genomic Encyclopedia of Type Strains, Phase IV (KMG-IV): sequencing the most valuable type-strain genomes for metagenomic binning, comparative biology and taxonomic classification.</title>
        <authorList>
            <person name="Goeker M."/>
        </authorList>
    </citation>
    <scope>NUCLEOTIDE SEQUENCE [LARGE SCALE GENOMIC DNA]</scope>
    <source>
        <strain evidence="2 3">DSM 26427</strain>
    </source>
</reference>
<protein>
    <submittedName>
        <fullName evidence="2">DNA-binding transcriptional regulator AlpA</fullName>
    </submittedName>
</protein>
<dbReference type="InterPro" id="IPR006311">
    <property type="entry name" value="TAT_signal"/>
</dbReference>
<evidence type="ECO:0000313" key="2">
    <source>
        <dbReference type="EMBL" id="MBP1859791.1"/>
    </source>
</evidence>
<dbReference type="PROSITE" id="PS51318">
    <property type="entry name" value="TAT"/>
    <property type="match status" value="1"/>
</dbReference>
<dbReference type="GO" id="GO:0003677">
    <property type="term" value="F:DNA binding"/>
    <property type="evidence" value="ECO:0007669"/>
    <property type="project" value="UniProtKB-KW"/>
</dbReference>
<organism evidence="2 3">
    <name type="scientific">Rhizobium herbae</name>
    <dbReference type="NCBI Taxonomy" id="508661"/>
    <lineage>
        <taxon>Bacteria</taxon>
        <taxon>Pseudomonadati</taxon>
        <taxon>Pseudomonadota</taxon>
        <taxon>Alphaproteobacteria</taxon>
        <taxon>Hyphomicrobiales</taxon>
        <taxon>Rhizobiaceae</taxon>
        <taxon>Rhizobium/Agrobacterium group</taxon>
        <taxon>Rhizobium</taxon>
    </lineage>
</organism>
<name>A0ABS4EPP5_9HYPH</name>
<keyword evidence="1" id="KW-0732">Signal</keyword>
<evidence type="ECO:0000256" key="1">
    <source>
        <dbReference type="SAM" id="SignalP"/>
    </source>
</evidence>
<feature type="chain" id="PRO_5045559448" evidence="1">
    <location>
        <begin position="38"/>
        <end position="315"/>
    </location>
</feature>